<protein>
    <submittedName>
        <fullName evidence="1">Uncharacterized protein</fullName>
    </submittedName>
</protein>
<dbReference type="EMBL" id="MW546076">
    <property type="protein sequence ID" value="QVD58641.1"/>
    <property type="molecule type" value="Genomic_DNA"/>
</dbReference>
<reference evidence="1" key="1">
    <citation type="journal article" date="2021" name="Pharmaceuticals (Basel)">
        <title>epsilon(2)-Phages Are Naturally Bred and Have a Vastly Improved Host Range in Staphylococcus aureus over Wild Type Phages.</title>
        <authorList>
            <person name="Saez Moreno D."/>
            <person name="Visram Z."/>
            <person name="Mutti M."/>
            <person name="Restrepo-Cordoba M."/>
            <person name="Hartmann S."/>
            <person name="Kremers A.I."/>
            <person name="Tisakova L."/>
            <person name="Schertler S."/>
            <person name="Wittmann J."/>
            <person name="Kalali B."/>
            <person name="Monecke S."/>
            <person name="Ehricht R."/>
            <person name="Resch G."/>
            <person name="Corsini L."/>
        </authorList>
    </citation>
    <scope>NUCLEOTIDE SEQUENCE</scope>
</reference>
<sequence>MELHIWDVGFLEQSFNIHRKDIDTVKLKLSFDEEGNLYYELELGWINIYKEYTGVKDFLNTVDNYLNFFYKDIVTSGLELKQVLYNTFMGGDYEFVVSPYNVVVYREVELIDIKKFYSDTYGIYSYGYGTNVHKPLQTIKYYLNTL</sequence>
<evidence type="ECO:0000313" key="1">
    <source>
        <dbReference type="EMBL" id="QVD58641.1"/>
    </source>
</evidence>
<name>A0A8E5KCN4_9CAUD</name>
<organism evidence="1">
    <name type="scientific">Silviavirus remus</name>
    <dbReference type="NCBI Taxonomy" id="1857890"/>
    <lineage>
        <taxon>Viruses</taxon>
        <taxon>Duplodnaviria</taxon>
        <taxon>Heunggongvirae</taxon>
        <taxon>Uroviricota</taxon>
        <taxon>Caudoviricetes</taxon>
        <taxon>Herelleviridae</taxon>
        <taxon>Twortvirinae</taxon>
        <taxon>Silviavirus</taxon>
    </lineage>
</organism>
<dbReference type="Proteomes" id="UP000676678">
    <property type="component" value="Segment"/>
</dbReference>
<gene>
    <name evidence="1" type="ORF">Remus_010</name>
</gene>
<proteinExistence type="predicted"/>
<accession>A0A8E5KCN4</accession>